<dbReference type="EMBL" id="BDEQ01000001">
    <property type="protein sequence ID" value="GAT92446.1"/>
    <property type="molecule type" value="Genomic_DNA"/>
</dbReference>
<dbReference type="VEuPathDB" id="AmoebaDB:KM1_020730"/>
<dbReference type="OMA" id="QYCITSS"/>
<accession>A0A5K1UR52</accession>
<dbReference type="VEuPathDB" id="AmoebaDB:EHI5A_020360"/>
<dbReference type="AlphaFoldDB" id="A0A5K1UR52"/>
<sequence>MASTKPSYSLIKGTEKQYTITTTISSDHLINVSITQYSDTQTMLICLSDCGCFSQWVVCTQTSTELRFGKSNSQNPFPTALSRQLFSLLGGVETLIVAIGIRNPSPEKLKLIASSIQRVLSSALHDISQQLPHLN</sequence>
<dbReference type="Proteomes" id="UP000078387">
    <property type="component" value="Unassembled WGS sequence"/>
</dbReference>
<evidence type="ECO:0000313" key="2">
    <source>
        <dbReference type="Proteomes" id="UP000078387"/>
    </source>
</evidence>
<dbReference type="VEuPathDB" id="AmoebaDB:EHI_092130"/>
<protein>
    <recommendedName>
        <fullName evidence="3">Proteasome assembly chaperone 3</fullName>
    </recommendedName>
</protein>
<evidence type="ECO:0000313" key="1">
    <source>
        <dbReference type="EMBL" id="GAT92446.1"/>
    </source>
</evidence>
<proteinExistence type="predicted"/>
<reference evidence="1 2" key="1">
    <citation type="submission" date="2016-05" db="EMBL/GenBank/DDBJ databases">
        <title>First whole genome sequencing of Entamoeba histolytica HM1:IMSS-clone-6.</title>
        <authorList>
            <person name="Mukherjee Avik.K."/>
            <person name="Izumyama S."/>
            <person name="Nakada-Tsukui K."/>
            <person name="Nozaki T."/>
        </authorList>
    </citation>
    <scope>NUCLEOTIDE SEQUENCE [LARGE SCALE GENOMIC DNA]</scope>
    <source>
        <strain evidence="1 2">HM1:IMSS clone 6</strain>
    </source>
</reference>
<name>A0A5K1UR52_ENTHI</name>
<evidence type="ECO:0008006" key="3">
    <source>
        <dbReference type="Google" id="ProtNLM"/>
    </source>
</evidence>
<comment type="caution">
    <text evidence="1">The sequence shown here is derived from an EMBL/GenBank/DDBJ whole genome shotgun (WGS) entry which is preliminary data.</text>
</comment>
<gene>
    <name evidence="1" type="ORF">CL6EHI_092130</name>
</gene>
<organism evidence="1 2">
    <name type="scientific">Entamoeba histolytica</name>
    <dbReference type="NCBI Taxonomy" id="5759"/>
    <lineage>
        <taxon>Eukaryota</taxon>
        <taxon>Amoebozoa</taxon>
        <taxon>Evosea</taxon>
        <taxon>Archamoebae</taxon>
        <taxon>Mastigamoebida</taxon>
        <taxon>Entamoebidae</taxon>
        <taxon>Entamoeba</taxon>
    </lineage>
</organism>
<dbReference type="VEuPathDB" id="AmoebaDB:EHI7A_008510"/>
<dbReference type="VEuPathDB" id="AmoebaDB:EHI8A_005500"/>